<keyword evidence="2" id="KW-1133">Transmembrane helix</keyword>
<feature type="region of interest" description="Disordered" evidence="1">
    <location>
        <begin position="39"/>
        <end position="58"/>
    </location>
</feature>
<keyword evidence="2" id="KW-0472">Membrane</keyword>
<dbReference type="EMBL" id="VSRR010023691">
    <property type="protein sequence ID" value="MPC65689.1"/>
    <property type="molecule type" value="Genomic_DNA"/>
</dbReference>
<evidence type="ECO:0000256" key="1">
    <source>
        <dbReference type="SAM" id="MobiDB-lite"/>
    </source>
</evidence>
<sequence>MGRRSPLVVVTCIDSAASEIAGRVFIQNFIVGESPSSVLHHKPPHLQQRQRRRRKGHCGGRRSIMARVEAAAAALFGPSTCFLWGDGGLPIFSLLGITFLLHLLQLCPAIGLHHDNNR</sequence>
<dbReference type="OrthoDB" id="266334at2759"/>
<feature type="transmembrane region" description="Helical" evidence="2">
    <location>
        <begin position="91"/>
        <end position="112"/>
    </location>
</feature>
<feature type="transmembrane region" description="Helical" evidence="2">
    <location>
        <begin position="64"/>
        <end position="85"/>
    </location>
</feature>
<dbReference type="AlphaFoldDB" id="A0A5B7H7A0"/>
<keyword evidence="2" id="KW-0812">Transmembrane</keyword>
<evidence type="ECO:0000256" key="2">
    <source>
        <dbReference type="SAM" id="Phobius"/>
    </source>
</evidence>
<comment type="caution">
    <text evidence="3">The sequence shown here is derived from an EMBL/GenBank/DDBJ whole genome shotgun (WGS) entry which is preliminary data.</text>
</comment>
<dbReference type="Proteomes" id="UP000324222">
    <property type="component" value="Unassembled WGS sequence"/>
</dbReference>
<name>A0A5B7H7A0_PORTR</name>
<organism evidence="3 4">
    <name type="scientific">Portunus trituberculatus</name>
    <name type="common">Swimming crab</name>
    <name type="synonym">Neptunus trituberculatus</name>
    <dbReference type="NCBI Taxonomy" id="210409"/>
    <lineage>
        <taxon>Eukaryota</taxon>
        <taxon>Metazoa</taxon>
        <taxon>Ecdysozoa</taxon>
        <taxon>Arthropoda</taxon>
        <taxon>Crustacea</taxon>
        <taxon>Multicrustacea</taxon>
        <taxon>Malacostraca</taxon>
        <taxon>Eumalacostraca</taxon>
        <taxon>Eucarida</taxon>
        <taxon>Decapoda</taxon>
        <taxon>Pleocyemata</taxon>
        <taxon>Brachyura</taxon>
        <taxon>Eubrachyura</taxon>
        <taxon>Portunoidea</taxon>
        <taxon>Portunidae</taxon>
        <taxon>Portuninae</taxon>
        <taxon>Portunus</taxon>
    </lineage>
</organism>
<proteinExistence type="predicted"/>
<keyword evidence="4" id="KW-1185">Reference proteome</keyword>
<protein>
    <submittedName>
        <fullName evidence="3">Uncharacterized protein</fullName>
    </submittedName>
</protein>
<evidence type="ECO:0000313" key="4">
    <source>
        <dbReference type="Proteomes" id="UP000324222"/>
    </source>
</evidence>
<reference evidence="3 4" key="1">
    <citation type="submission" date="2019-05" db="EMBL/GenBank/DDBJ databases">
        <title>Another draft genome of Portunus trituberculatus and its Hox gene families provides insights of decapod evolution.</title>
        <authorList>
            <person name="Jeong J.-H."/>
            <person name="Song I."/>
            <person name="Kim S."/>
            <person name="Choi T."/>
            <person name="Kim D."/>
            <person name="Ryu S."/>
            <person name="Kim W."/>
        </authorList>
    </citation>
    <scope>NUCLEOTIDE SEQUENCE [LARGE SCALE GENOMIC DNA]</scope>
    <source>
        <tissue evidence="3">Muscle</tissue>
    </source>
</reference>
<accession>A0A5B7H7A0</accession>
<gene>
    <name evidence="3" type="ORF">E2C01_059826</name>
</gene>
<evidence type="ECO:0000313" key="3">
    <source>
        <dbReference type="EMBL" id="MPC65689.1"/>
    </source>
</evidence>